<feature type="domain" description="Transglutaminase-like" evidence="1">
    <location>
        <begin position="162"/>
        <end position="226"/>
    </location>
</feature>
<name>A0A512BKT2_9HYPH</name>
<dbReference type="Proteomes" id="UP000321085">
    <property type="component" value="Unassembled WGS sequence"/>
</dbReference>
<comment type="caution">
    <text evidence="2">The sequence shown here is derived from an EMBL/GenBank/DDBJ whole genome shotgun (WGS) entry which is preliminary data.</text>
</comment>
<reference evidence="2 3" key="1">
    <citation type="submission" date="2019-07" db="EMBL/GenBank/DDBJ databases">
        <title>Whole genome shotgun sequence of Microvirga aerophila NBRC 106136.</title>
        <authorList>
            <person name="Hosoyama A."/>
            <person name="Uohara A."/>
            <person name="Ohji S."/>
            <person name="Ichikawa N."/>
        </authorList>
    </citation>
    <scope>NUCLEOTIDE SEQUENCE [LARGE SCALE GENOMIC DNA]</scope>
    <source>
        <strain evidence="2 3">NBRC 106136</strain>
    </source>
</reference>
<protein>
    <submittedName>
        <fullName evidence="2">Transglutaminase</fullName>
    </submittedName>
</protein>
<dbReference type="SUPFAM" id="SSF54001">
    <property type="entry name" value="Cysteine proteinases"/>
    <property type="match status" value="1"/>
</dbReference>
<sequence length="275" mass="30315">MLIMRIRITHQTTYRYSEPVKSAIQILRLTPGNHEGQTVLSWGIDADCDARLMRREDWYGNVTHSLYAHGPVDLINLRVVGEIETTDTAGVIRGGVERFPEMFYLRNTPLTQIDAPMVEFAEAAAGHLSNPLEQAHALMGELKARMRFDTEVTNATTAAAEAFSAGHGVCQDFTHVFLAAARRLGIPARYVSGYLHRPDQINQEAGHAWAEAHIGGLGWVSFDPTNAVSATEHYVRIAVGLDYLDAAPVRGSYYGISREALDVSLRIEGARQAQA</sequence>
<evidence type="ECO:0000313" key="3">
    <source>
        <dbReference type="Proteomes" id="UP000321085"/>
    </source>
</evidence>
<dbReference type="InterPro" id="IPR013589">
    <property type="entry name" value="Bac_transglu_N"/>
</dbReference>
<dbReference type="EMBL" id="BJYU01000002">
    <property type="protein sequence ID" value="GEO12586.1"/>
    <property type="molecule type" value="Genomic_DNA"/>
</dbReference>
<dbReference type="SMART" id="SM00460">
    <property type="entry name" value="TGc"/>
    <property type="match status" value="1"/>
</dbReference>
<dbReference type="Gene3D" id="3.10.620.30">
    <property type="match status" value="1"/>
</dbReference>
<dbReference type="PANTHER" id="PTHR33490">
    <property type="entry name" value="BLR5614 PROTEIN-RELATED"/>
    <property type="match status" value="1"/>
</dbReference>
<dbReference type="InterPro" id="IPR038765">
    <property type="entry name" value="Papain-like_cys_pep_sf"/>
</dbReference>
<organism evidence="2 3">
    <name type="scientific">Microvirga aerophila</name>
    <dbReference type="NCBI Taxonomy" id="670291"/>
    <lineage>
        <taxon>Bacteria</taxon>
        <taxon>Pseudomonadati</taxon>
        <taxon>Pseudomonadota</taxon>
        <taxon>Alphaproteobacteria</taxon>
        <taxon>Hyphomicrobiales</taxon>
        <taxon>Methylobacteriaceae</taxon>
        <taxon>Microvirga</taxon>
    </lineage>
</organism>
<accession>A0A512BKT2</accession>
<dbReference type="Pfam" id="PF08379">
    <property type="entry name" value="Bact_transglu_N"/>
    <property type="match status" value="1"/>
</dbReference>
<evidence type="ECO:0000259" key="1">
    <source>
        <dbReference type="SMART" id="SM00460"/>
    </source>
</evidence>
<dbReference type="InterPro" id="IPR002931">
    <property type="entry name" value="Transglutaminase-like"/>
</dbReference>
<dbReference type="AlphaFoldDB" id="A0A512BKT2"/>
<dbReference type="PANTHER" id="PTHR33490:SF6">
    <property type="entry name" value="SLL1049 PROTEIN"/>
    <property type="match status" value="1"/>
</dbReference>
<dbReference type="Pfam" id="PF01841">
    <property type="entry name" value="Transglut_core"/>
    <property type="match status" value="1"/>
</dbReference>
<keyword evidence="3" id="KW-1185">Reference proteome</keyword>
<gene>
    <name evidence="2" type="ORF">MAE02_02820</name>
</gene>
<proteinExistence type="predicted"/>
<evidence type="ECO:0000313" key="2">
    <source>
        <dbReference type="EMBL" id="GEO12586.1"/>
    </source>
</evidence>